<sequence length="85" mass="9464">FLTDNSDDSRSDPLNQSQTLPLLKPPQSTPQHLNFLTISSQRRGFQVSDMELTACSAASNANRASSFEVENKERVSTFMARRFAA</sequence>
<evidence type="ECO:0000313" key="2">
    <source>
        <dbReference type="EMBL" id="JAC74320.1"/>
    </source>
</evidence>
<dbReference type="AlphaFoldDB" id="A0A061RUC7"/>
<feature type="non-terminal residue" evidence="2">
    <location>
        <position position="85"/>
    </location>
</feature>
<organism evidence="2">
    <name type="scientific">Tetraselmis sp. GSL018</name>
    <dbReference type="NCBI Taxonomy" id="582737"/>
    <lineage>
        <taxon>Eukaryota</taxon>
        <taxon>Viridiplantae</taxon>
        <taxon>Chlorophyta</taxon>
        <taxon>core chlorophytes</taxon>
        <taxon>Chlorodendrophyceae</taxon>
        <taxon>Chlorodendrales</taxon>
        <taxon>Chlorodendraceae</taxon>
        <taxon>Tetraselmis</taxon>
    </lineage>
</organism>
<reference evidence="2" key="1">
    <citation type="submission" date="2014-05" db="EMBL/GenBank/DDBJ databases">
        <title>The transcriptome of the halophilic microalga Tetraselmis sp. GSL018 isolated from the Great Salt Lake, Utah.</title>
        <authorList>
            <person name="Jinkerson R.E."/>
            <person name="D'Adamo S."/>
            <person name="Posewitz M.C."/>
        </authorList>
    </citation>
    <scope>NUCLEOTIDE SEQUENCE</scope>
    <source>
        <strain evidence="2">GSL018</strain>
    </source>
</reference>
<accession>A0A061RUC7</accession>
<proteinExistence type="predicted"/>
<name>A0A061RUC7_9CHLO</name>
<feature type="region of interest" description="Disordered" evidence="1">
    <location>
        <begin position="1"/>
        <end position="31"/>
    </location>
</feature>
<protein>
    <submittedName>
        <fullName evidence="2">Uncharacterized protein</fullName>
    </submittedName>
</protein>
<dbReference type="EMBL" id="GBEZ01011470">
    <property type="protein sequence ID" value="JAC74320.1"/>
    <property type="molecule type" value="Transcribed_RNA"/>
</dbReference>
<feature type="non-terminal residue" evidence="2">
    <location>
        <position position="1"/>
    </location>
</feature>
<gene>
    <name evidence="2" type="ORF">TSPGSL018_26302</name>
</gene>
<evidence type="ECO:0000256" key="1">
    <source>
        <dbReference type="SAM" id="MobiDB-lite"/>
    </source>
</evidence>